<organism evidence="2 3">
    <name type="scientific">Coemansia erecta</name>
    <dbReference type="NCBI Taxonomy" id="147472"/>
    <lineage>
        <taxon>Eukaryota</taxon>
        <taxon>Fungi</taxon>
        <taxon>Fungi incertae sedis</taxon>
        <taxon>Zoopagomycota</taxon>
        <taxon>Kickxellomycotina</taxon>
        <taxon>Kickxellomycetes</taxon>
        <taxon>Kickxellales</taxon>
        <taxon>Kickxellaceae</taxon>
        <taxon>Coemansia</taxon>
    </lineage>
</organism>
<dbReference type="Proteomes" id="UP001149813">
    <property type="component" value="Unassembled WGS sequence"/>
</dbReference>
<comment type="caution">
    <text evidence="2">The sequence shown here is derived from an EMBL/GenBank/DDBJ whole genome shotgun (WGS) entry which is preliminary data.</text>
</comment>
<evidence type="ECO:0000256" key="1">
    <source>
        <dbReference type="SAM" id="MobiDB-lite"/>
    </source>
</evidence>
<evidence type="ECO:0000313" key="2">
    <source>
        <dbReference type="EMBL" id="KAJ1721680.1"/>
    </source>
</evidence>
<dbReference type="EMBL" id="JANBOJ010000156">
    <property type="protein sequence ID" value="KAJ1721680.1"/>
    <property type="molecule type" value="Genomic_DNA"/>
</dbReference>
<evidence type="ECO:0000313" key="3">
    <source>
        <dbReference type="Proteomes" id="UP001149813"/>
    </source>
</evidence>
<reference evidence="2" key="1">
    <citation type="submission" date="2022-07" db="EMBL/GenBank/DDBJ databases">
        <title>Phylogenomic reconstructions and comparative analyses of Kickxellomycotina fungi.</title>
        <authorList>
            <person name="Reynolds N.K."/>
            <person name="Stajich J.E."/>
            <person name="Barry K."/>
            <person name="Grigoriev I.V."/>
            <person name="Crous P."/>
            <person name="Smith M.E."/>
        </authorList>
    </citation>
    <scope>NUCLEOTIDE SEQUENCE</scope>
    <source>
        <strain evidence="2">NBRC 32514</strain>
    </source>
</reference>
<keyword evidence="3" id="KW-1185">Reference proteome</keyword>
<dbReference type="AlphaFoldDB" id="A0A9W7Y177"/>
<name>A0A9W7Y177_9FUNG</name>
<accession>A0A9W7Y177</accession>
<sequence length="71" mass="7688">PSPALSTAKMDKDEAGATDARPSARLSRHGRELDGQAPRIGFDWRARLESIEAFISTSGRHGEAARAAYSY</sequence>
<protein>
    <submittedName>
        <fullName evidence="2">Uncharacterized protein</fullName>
    </submittedName>
</protein>
<gene>
    <name evidence="2" type="ORF">LPJ53_003840</name>
</gene>
<proteinExistence type="predicted"/>
<feature type="non-terminal residue" evidence="2">
    <location>
        <position position="1"/>
    </location>
</feature>
<feature type="region of interest" description="Disordered" evidence="1">
    <location>
        <begin position="1"/>
        <end position="34"/>
    </location>
</feature>